<dbReference type="AlphaFoldDB" id="A0A9K3IDH3"/>
<evidence type="ECO:0000313" key="2">
    <source>
        <dbReference type="Proteomes" id="UP000215914"/>
    </source>
</evidence>
<gene>
    <name evidence="1" type="ORF">HanXRQr2_Chr08g0329621</name>
</gene>
<proteinExistence type="predicted"/>
<sequence length="154" mass="17030">MSYLLILLCSDSVYNPHAHFGFDSCSCSCFYSGSCFGFFENSIPCGSLCDLFPCIFDHNHASCLYTCLYPYPYLCPFHGPGHDRDPGPAPCLGRNPDQTNHDFGYGDGKGIAGNHRRLSGHMKVVVGGYGEQERNPVWMHDEGPADQKKLKALL</sequence>
<protein>
    <submittedName>
        <fullName evidence="1">Uncharacterized protein</fullName>
    </submittedName>
</protein>
<dbReference type="Proteomes" id="UP000215914">
    <property type="component" value="Unassembled WGS sequence"/>
</dbReference>
<dbReference type="EMBL" id="MNCJ02000323">
    <property type="protein sequence ID" value="KAF5794575.1"/>
    <property type="molecule type" value="Genomic_DNA"/>
</dbReference>
<organism evidence="1 2">
    <name type="scientific">Helianthus annuus</name>
    <name type="common">Common sunflower</name>
    <dbReference type="NCBI Taxonomy" id="4232"/>
    <lineage>
        <taxon>Eukaryota</taxon>
        <taxon>Viridiplantae</taxon>
        <taxon>Streptophyta</taxon>
        <taxon>Embryophyta</taxon>
        <taxon>Tracheophyta</taxon>
        <taxon>Spermatophyta</taxon>
        <taxon>Magnoliopsida</taxon>
        <taxon>eudicotyledons</taxon>
        <taxon>Gunneridae</taxon>
        <taxon>Pentapetalae</taxon>
        <taxon>asterids</taxon>
        <taxon>campanulids</taxon>
        <taxon>Asterales</taxon>
        <taxon>Asteraceae</taxon>
        <taxon>Asteroideae</taxon>
        <taxon>Heliantheae alliance</taxon>
        <taxon>Heliantheae</taxon>
        <taxon>Helianthus</taxon>
    </lineage>
</organism>
<evidence type="ECO:0000313" key="1">
    <source>
        <dbReference type="EMBL" id="KAF5794575.1"/>
    </source>
</evidence>
<reference evidence="1" key="1">
    <citation type="journal article" date="2017" name="Nature">
        <title>The sunflower genome provides insights into oil metabolism, flowering and Asterid evolution.</title>
        <authorList>
            <person name="Badouin H."/>
            <person name="Gouzy J."/>
            <person name="Grassa C.J."/>
            <person name="Murat F."/>
            <person name="Staton S.E."/>
            <person name="Cottret L."/>
            <person name="Lelandais-Briere C."/>
            <person name="Owens G.L."/>
            <person name="Carrere S."/>
            <person name="Mayjonade B."/>
            <person name="Legrand L."/>
            <person name="Gill N."/>
            <person name="Kane N.C."/>
            <person name="Bowers J.E."/>
            <person name="Hubner S."/>
            <person name="Bellec A."/>
            <person name="Berard A."/>
            <person name="Berges H."/>
            <person name="Blanchet N."/>
            <person name="Boniface M.C."/>
            <person name="Brunel D."/>
            <person name="Catrice O."/>
            <person name="Chaidir N."/>
            <person name="Claudel C."/>
            <person name="Donnadieu C."/>
            <person name="Faraut T."/>
            <person name="Fievet G."/>
            <person name="Helmstetter N."/>
            <person name="King M."/>
            <person name="Knapp S.J."/>
            <person name="Lai Z."/>
            <person name="Le Paslier M.C."/>
            <person name="Lippi Y."/>
            <person name="Lorenzon L."/>
            <person name="Mandel J.R."/>
            <person name="Marage G."/>
            <person name="Marchand G."/>
            <person name="Marquand E."/>
            <person name="Bret-Mestries E."/>
            <person name="Morien E."/>
            <person name="Nambeesan S."/>
            <person name="Nguyen T."/>
            <person name="Pegot-Espagnet P."/>
            <person name="Pouilly N."/>
            <person name="Raftis F."/>
            <person name="Sallet E."/>
            <person name="Schiex T."/>
            <person name="Thomas J."/>
            <person name="Vandecasteele C."/>
            <person name="Vares D."/>
            <person name="Vear F."/>
            <person name="Vautrin S."/>
            <person name="Crespi M."/>
            <person name="Mangin B."/>
            <person name="Burke J.M."/>
            <person name="Salse J."/>
            <person name="Munos S."/>
            <person name="Vincourt P."/>
            <person name="Rieseberg L.H."/>
            <person name="Langlade N.B."/>
        </authorList>
    </citation>
    <scope>NUCLEOTIDE SEQUENCE</scope>
    <source>
        <tissue evidence="1">Leaves</tissue>
    </source>
</reference>
<keyword evidence="2" id="KW-1185">Reference proteome</keyword>
<reference evidence="1" key="2">
    <citation type="submission" date="2020-06" db="EMBL/GenBank/DDBJ databases">
        <title>Helianthus annuus Genome sequencing and assembly Release 2.</title>
        <authorList>
            <person name="Gouzy J."/>
            <person name="Langlade N."/>
            <person name="Munos S."/>
        </authorList>
    </citation>
    <scope>NUCLEOTIDE SEQUENCE</scope>
    <source>
        <tissue evidence="1">Leaves</tissue>
    </source>
</reference>
<comment type="caution">
    <text evidence="1">The sequence shown here is derived from an EMBL/GenBank/DDBJ whole genome shotgun (WGS) entry which is preliminary data.</text>
</comment>
<accession>A0A9K3IDH3</accession>
<name>A0A9K3IDH3_HELAN</name>
<dbReference type="Gramene" id="mRNA:HanXRQr2_Chr08g0329621">
    <property type="protein sequence ID" value="CDS:HanXRQr2_Chr08g0329621.1"/>
    <property type="gene ID" value="HanXRQr2_Chr08g0329621"/>
</dbReference>